<name>A0ABV6FH68_9BURK</name>
<sequence length="363" mass="37756">MHKQMTGPRAVLMAAMLATAFTSSAADAQGNVAIYGIVDTAVARMTNANARGEAITRVSSLTGTVPSRFGVRGSEDLGGGLSAVFTLEGGFNSDSGTSGQGGRLFGRQAWVGLKGSWGTLQVGRVNNMTLLAPVKSDVLGPNLFSINSIDPYLAGARSDNAIAYLGSFDGLQLGATYSFGRDNVAGGCAGELAGAAKACRQVTGLVGYEMKEYGLNLSYDKFHGTAGGAGGLDSSERFDRRVSMNGYYMLGSTRLGGGIIRRKLDAATGISESDLYYLGFSQPISAQLSFDAQAARKDVKASGDDTNMLVARLTYAFTKRTAVYGAVGRMDNRGAAAIALDLTGTVGVGMTQNGFMAGIRHIF</sequence>
<comment type="subunit">
    <text evidence="2">Homotrimer.</text>
</comment>
<dbReference type="Gene3D" id="2.40.160.10">
    <property type="entry name" value="Porin"/>
    <property type="match status" value="1"/>
</dbReference>
<keyword evidence="14" id="KW-1185">Reference proteome</keyword>
<evidence type="ECO:0000256" key="7">
    <source>
        <dbReference type="ARBA" id="ARBA00023065"/>
    </source>
</evidence>
<dbReference type="InterPro" id="IPR023614">
    <property type="entry name" value="Porin_dom_sf"/>
</dbReference>
<accession>A0ABV6FH68</accession>
<dbReference type="RefSeq" id="WP_379679736.1">
    <property type="nucleotide sequence ID" value="NZ_JBHLWP010000012.1"/>
</dbReference>
<dbReference type="CDD" id="cd00342">
    <property type="entry name" value="gram_neg_porins"/>
    <property type="match status" value="1"/>
</dbReference>
<feature type="domain" description="Porin" evidence="12">
    <location>
        <begin position="16"/>
        <end position="334"/>
    </location>
</feature>
<evidence type="ECO:0000256" key="5">
    <source>
        <dbReference type="ARBA" id="ARBA00022692"/>
    </source>
</evidence>
<evidence type="ECO:0000259" key="12">
    <source>
        <dbReference type="Pfam" id="PF13609"/>
    </source>
</evidence>
<dbReference type="InterPro" id="IPR050298">
    <property type="entry name" value="Gram-neg_bact_OMP"/>
</dbReference>
<evidence type="ECO:0000256" key="10">
    <source>
        <dbReference type="ARBA" id="ARBA00023237"/>
    </source>
</evidence>
<feature type="signal peptide" evidence="11">
    <location>
        <begin position="1"/>
        <end position="25"/>
    </location>
</feature>
<dbReference type="PANTHER" id="PTHR34501">
    <property type="entry name" value="PROTEIN YDDL-RELATED"/>
    <property type="match status" value="1"/>
</dbReference>
<dbReference type="Proteomes" id="UP001589773">
    <property type="component" value="Unassembled WGS sequence"/>
</dbReference>
<comment type="subcellular location">
    <subcellularLocation>
        <location evidence="1">Cell outer membrane</location>
        <topology evidence="1">Multi-pass membrane protein</topology>
    </subcellularLocation>
</comment>
<keyword evidence="4" id="KW-1134">Transmembrane beta strand</keyword>
<keyword evidence="5" id="KW-0812">Transmembrane</keyword>
<dbReference type="EMBL" id="JBHLWP010000012">
    <property type="protein sequence ID" value="MFC0252865.1"/>
    <property type="molecule type" value="Genomic_DNA"/>
</dbReference>
<evidence type="ECO:0000256" key="2">
    <source>
        <dbReference type="ARBA" id="ARBA00011233"/>
    </source>
</evidence>
<keyword evidence="6 11" id="KW-0732">Signal</keyword>
<evidence type="ECO:0000256" key="1">
    <source>
        <dbReference type="ARBA" id="ARBA00004571"/>
    </source>
</evidence>
<evidence type="ECO:0000256" key="6">
    <source>
        <dbReference type="ARBA" id="ARBA00022729"/>
    </source>
</evidence>
<keyword evidence="9" id="KW-0472">Membrane</keyword>
<keyword evidence="3" id="KW-0813">Transport</keyword>
<protein>
    <submittedName>
        <fullName evidence="13">Porin</fullName>
    </submittedName>
</protein>
<evidence type="ECO:0000256" key="3">
    <source>
        <dbReference type="ARBA" id="ARBA00022448"/>
    </source>
</evidence>
<keyword evidence="7" id="KW-0406">Ion transport</keyword>
<dbReference type="InterPro" id="IPR033900">
    <property type="entry name" value="Gram_neg_porin_domain"/>
</dbReference>
<dbReference type="Pfam" id="PF13609">
    <property type="entry name" value="Porin_4"/>
    <property type="match status" value="1"/>
</dbReference>
<dbReference type="PANTHER" id="PTHR34501:SF9">
    <property type="entry name" value="MAJOR OUTER MEMBRANE PROTEIN P.IA"/>
    <property type="match status" value="1"/>
</dbReference>
<reference evidence="13 14" key="1">
    <citation type="submission" date="2024-09" db="EMBL/GenBank/DDBJ databases">
        <authorList>
            <person name="Sun Q."/>
            <person name="Mori K."/>
        </authorList>
    </citation>
    <scope>NUCLEOTIDE SEQUENCE [LARGE SCALE GENOMIC DNA]</scope>
    <source>
        <strain evidence="13 14">CCM 7792</strain>
    </source>
</reference>
<evidence type="ECO:0000313" key="13">
    <source>
        <dbReference type="EMBL" id="MFC0252865.1"/>
    </source>
</evidence>
<feature type="chain" id="PRO_5045494687" evidence="11">
    <location>
        <begin position="26"/>
        <end position="363"/>
    </location>
</feature>
<proteinExistence type="predicted"/>
<evidence type="ECO:0000256" key="4">
    <source>
        <dbReference type="ARBA" id="ARBA00022452"/>
    </source>
</evidence>
<evidence type="ECO:0000256" key="8">
    <source>
        <dbReference type="ARBA" id="ARBA00023114"/>
    </source>
</evidence>
<keyword evidence="8" id="KW-0626">Porin</keyword>
<evidence type="ECO:0000256" key="11">
    <source>
        <dbReference type="SAM" id="SignalP"/>
    </source>
</evidence>
<comment type="caution">
    <text evidence="13">The sequence shown here is derived from an EMBL/GenBank/DDBJ whole genome shotgun (WGS) entry which is preliminary data.</text>
</comment>
<organism evidence="13 14">
    <name type="scientific">Massilia consociata</name>
    <dbReference type="NCBI Taxonomy" id="760117"/>
    <lineage>
        <taxon>Bacteria</taxon>
        <taxon>Pseudomonadati</taxon>
        <taxon>Pseudomonadota</taxon>
        <taxon>Betaproteobacteria</taxon>
        <taxon>Burkholderiales</taxon>
        <taxon>Oxalobacteraceae</taxon>
        <taxon>Telluria group</taxon>
        <taxon>Massilia</taxon>
    </lineage>
</organism>
<evidence type="ECO:0000256" key="9">
    <source>
        <dbReference type="ARBA" id="ARBA00023136"/>
    </source>
</evidence>
<evidence type="ECO:0000313" key="14">
    <source>
        <dbReference type="Proteomes" id="UP001589773"/>
    </source>
</evidence>
<keyword evidence="10" id="KW-0998">Cell outer membrane</keyword>
<dbReference type="SUPFAM" id="SSF56935">
    <property type="entry name" value="Porins"/>
    <property type="match status" value="1"/>
</dbReference>
<gene>
    <name evidence="13" type="ORF">ACFFJK_13280</name>
</gene>